<dbReference type="Pfam" id="PF00069">
    <property type="entry name" value="Pkinase"/>
    <property type="match status" value="1"/>
</dbReference>
<dbReference type="GO" id="GO:0005737">
    <property type="term" value="C:cytoplasm"/>
    <property type="evidence" value="ECO:0007669"/>
    <property type="project" value="TreeGrafter"/>
</dbReference>
<dbReference type="PANTHER" id="PTHR23257">
    <property type="entry name" value="SERINE-THREONINE PROTEIN KINASE"/>
    <property type="match status" value="1"/>
</dbReference>
<dbReference type="SUPFAM" id="SSF56112">
    <property type="entry name" value="Protein kinase-like (PK-like)"/>
    <property type="match status" value="1"/>
</dbReference>
<dbReference type="GO" id="GO:0004672">
    <property type="term" value="F:protein kinase activity"/>
    <property type="evidence" value="ECO:0007669"/>
    <property type="project" value="InterPro"/>
</dbReference>
<keyword evidence="3" id="KW-1185">Reference proteome</keyword>
<keyword evidence="2" id="KW-0808">Transferase</keyword>
<dbReference type="STRING" id="44941.A0A397TY48"/>
<comment type="caution">
    <text evidence="2">The sequence shown here is derived from an EMBL/GenBank/DDBJ whole genome shotgun (WGS) entry which is preliminary data.</text>
</comment>
<dbReference type="GO" id="GO:0005524">
    <property type="term" value="F:ATP binding"/>
    <property type="evidence" value="ECO:0007669"/>
    <property type="project" value="InterPro"/>
</dbReference>
<keyword evidence="2" id="KW-0418">Kinase</keyword>
<gene>
    <name evidence="2" type="ORF">C2G38_1992226</name>
</gene>
<dbReference type="InterPro" id="IPR000719">
    <property type="entry name" value="Prot_kinase_dom"/>
</dbReference>
<proteinExistence type="predicted"/>
<dbReference type="PRINTS" id="PR00109">
    <property type="entry name" value="TYRKINASE"/>
</dbReference>
<dbReference type="PROSITE" id="PS50011">
    <property type="entry name" value="PROTEIN_KINASE_DOM"/>
    <property type="match status" value="1"/>
</dbReference>
<accession>A0A397TY48</accession>
<dbReference type="EMBL" id="QKWP01002906">
    <property type="protein sequence ID" value="RIB01858.1"/>
    <property type="molecule type" value="Genomic_DNA"/>
</dbReference>
<dbReference type="InterPro" id="IPR050167">
    <property type="entry name" value="Ser_Thr_protein_kinase"/>
</dbReference>
<reference evidence="2 3" key="1">
    <citation type="submission" date="2018-06" db="EMBL/GenBank/DDBJ databases">
        <title>Comparative genomics reveals the genomic features of Rhizophagus irregularis, R. cerebriforme, R. diaphanum and Gigaspora rosea, and their symbiotic lifestyle signature.</title>
        <authorList>
            <person name="Morin E."/>
            <person name="San Clemente H."/>
            <person name="Chen E.C.H."/>
            <person name="De La Providencia I."/>
            <person name="Hainaut M."/>
            <person name="Kuo A."/>
            <person name="Kohler A."/>
            <person name="Murat C."/>
            <person name="Tang N."/>
            <person name="Roy S."/>
            <person name="Loubradou J."/>
            <person name="Henrissat B."/>
            <person name="Grigoriev I.V."/>
            <person name="Corradi N."/>
            <person name="Roux C."/>
            <person name="Martin F.M."/>
        </authorList>
    </citation>
    <scope>NUCLEOTIDE SEQUENCE [LARGE SCALE GENOMIC DNA]</scope>
    <source>
        <strain evidence="2 3">DAOM 194757</strain>
    </source>
</reference>
<dbReference type="Proteomes" id="UP000266673">
    <property type="component" value="Unassembled WGS sequence"/>
</dbReference>
<evidence type="ECO:0000259" key="1">
    <source>
        <dbReference type="PROSITE" id="PS50011"/>
    </source>
</evidence>
<dbReference type="AlphaFoldDB" id="A0A397TY48"/>
<dbReference type="InterPro" id="IPR001245">
    <property type="entry name" value="Ser-Thr/Tyr_kinase_cat_dom"/>
</dbReference>
<sequence length="227" mass="26323">MGWKDKLTLLHCIASDLEAIHSQNLIHRDLHSGNILQDNIHSAYIADLGLVISTKMEHKGVYGVLPYVAPEVLTGRPYTKAFDIYSFGMIMWEVLYGKPAFYDETFGSELQSRIILHDLRPPILEDTESCYVDLMKLCWAKEPEKRPSSAKILETLKEWQNDKEILAKLTKSNIKINQIFQTINKKNVYSNESYRNQFISYINLESRLNRSEDNSLIIFRSEEYLSV</sequence>
<dbReference type="Gene3D" id="1.10.510.10">
    <property type="entry name" value="Transferase(Phosphotransferase) domain 1"/>
    <property type="match status" value="1"/>
</dbReference>
<name>A0A397TY48_9GLOM</name>
<feature type="domain" description="Protein kinase" evidence="1">
    <location>
        <begin position="1"/>
        <end position="160"/>
    </location>
</feature>
<dbReference type="OrthoDB" id="1911848at2759"/>
<evidence type="ECO:0000313" key="2">
    <source>
        <dbReference type="EMBL" id="RIB01858.1"/>
    </source>
</evidence>
<protein>
    <submittedName>
        <fullName evidence="2">Kinase-like domain-containing protein</fullName>
    </submittedName>
</protein>
<organism evidence="2 3">
    <name type="scientific">Gigaspora rosea</name>
    <dbReference type="NCBI Taxonomy" id="44941"/>
    <lineage>
        <taxon>Eukaryota</taxon>
        <taxon>Fungi</taxon>
        <taxon>Fungi incertae sedis</taxon>
        <taxon>Mucoromycota</taxon>
        <taxon>Glomeromycotina</taxon>
        <taxon>Glomeromycetes</taxon>
        <taxon>Diversisporales</taxon>
        <taxon>Gigasporaceae</taxon>
        <taxon>Gigaspora</taxon>
    </lineage>
</organism>
<dbReference type="InterPro" id="IPR011009">
    <property type="entry name" value="Kinase-like_dom_sf"/>
</dbReference>
<dbReference type="GO" id="GO:0007165">
    <property type="term" value="P:signal transduction"/>
    <property type="evidence" value="ECO:0007669"/>
    <property type="project" value="TreeGrafter"/>
</dbReference>
<evidence type="ECO:0000313" key="3">
    <source>
        <dbReference type="Proteomes" id="UP000266673"/>
    </source>
</evidence>